<dbReference type="SMART" id="SM00847">
    <property type="entry name" value="HA2"/>
    <property type="match status" value="1"/>
</dbReference>
<dbReference type="Gene3D" id="1.20.120.1080">
    <property type="match status" value="1"/>
</dbReference>
<evidence type="ECO:0000256" key="4">
    <source>
        <dbReference type="ARBA" id="ARBA00022840"/>
    </source>
</evidence>
<sequence length="523" mass="58432">MSATMDADILLAYFGKEHTKIINVPGRMYRVDVFYLRNAVDDYIEAAIQTAFQLLLWATSKKKESDMLVFLPGQEEISIFCAGLQKRLESILEKTKKDNFLILPLYAALPRAEQEKIFVKTSKIKVIGATTIAETSITIPGIRYIIDPGLVKCRRFCGQTGLESLEITSASRAQSEQRRGRAGREAPGFCYRLYPESQFEQLLERRPPDIQQTELSSVVLRLLALGISRPQDFDYLTKPPRSALLRALETLYALQALDAQGSLTQKGQLLAELPLAPLFGNLILLAREEQYSSIADPLLALVATLSANDDARSFFLHSSSNNNAFADPGSDLLTDLNVFLTFLKEVNTNDFCHANGLRRSALQAARYAYQQLRAIDKKHQRTIIPATLDYDRDLLLNCLVAGLATVQTAIRDHQKRIYTTLRGQHQVFLHPSSILHARNPPPDALVFASCVSTNKRYIRGLSAFSPDRLPDLVPHLYISSSSLVVMPGGKKQLQHHKISPQKKRPKAVMFNHLPISASSSGAW</sequence>
<dbReference type="CDD" id="cd18791">
    <property type="entry name" value="SF2_C_RHA"/>
    <property type="match status" value="1"/>
</dbReference>
<reference evidence="6" key="1">
    <citation type="submission" date="2021-01" db="EMBL/GenBank/DDBJ databases">
        <authorList>
            <person name="Corre E."/>
            <person name="Pelletier E."/>
            <person name="Niang G."/>
            <person name="Scheremetjew M."/>
            <person name="Finn R."/>
            <person name="Kale V."/>
            <person name="Holt S."/>
            <person name="Cochrane G."/>
            <person name="Meng A."/>
            <person name="Brown T."/>
            <person name="Cohen L."/>
        </authorList>
    </citation>
    <scope>NUCLEOTIDE SEQUENCE</scope>
    <source>
        <strain evidence="6">CCMP1510</strain>
    </source>
</reference>
<organism evidence="6">
    <name type="scientific">Aureoumbra lagunensis</name>
    <dbReference type="NCBI Taxonomy" id="44058"/>
    <lineage>
        <taxon>Eukaryota</taxon>
        <taxon>Sar</taxon>
        <taxon>Stramenopiles</taxon>
        <taxon>Ochrophyta</taxon>
        <taxon>Pelagophyceae</taxon>
        <taxon>Pelagomonadales</taxon>
        <taxon>Aureoumbra</taxon>
    </lineage>
</organism>
<dbReference type="Pfam" id="PF07717">
    <property type="entry name" value="OB_NTP_bind"/>
    <property type="match status" value="1"/>
</dbReference>
<dbReference type="Pfam" id="PF00271">
    <property type="entry name" value="Helicase_C"/>
    <property type="match status" value="1"/>
</dbReference>
<dbReference type="GO" id="GO:0005524">
    <property type="term" value="F:ATP binding"/>
    <property type="evidence" value="ECO:0007669"/>
    <property type="project" value="UniProtKB-KW"/>
</dbReference>
<dbReference type="InterPro" id="IPR027417">
    <property type="entry name" value="P-loop_NTPase"/>
</dbReference>
<evidence type="ECO:0000259" key="5">
    <source>
        <dbReference type="PROSITE" id="PS51194"/>
    </source>
</evidence>
<dbReference type="InterPro" id="IPR007502">
    <property type="entry name" value="Helicase-assoc_dom"/>
</dbReference>
<dbReference type="GO" id="GO:0004386">
    <property type="term" value="F:helicase activity"/>
    <property type="evidence" value="ECO:0007669"/>
    <property type="project" value="UniProtKB-KW"/>
</dbReference>
<keyword evidence="4" id="KW-0067">ATP-binding</keyword>
<protein>
    <recommendedName>
        <fullName evidence="5">Helicase C-terminal domain-containing protein</fullName>
    </recommendedName>
</protein>
<feature type="domain" description="Helicase C-terminal" evidence="5">
    <location>
        <begin position="51"/>
        <end position="226"/>
    </location>
</feature>
<dbReference type="AlphaFoldDB" id="A0A7S3NQF1"/>
<keyword evidence="2" id="KW-0378">Hydrolase</keyword>
<evidence type="ECO:0000313" key="6">
    <source>
        <dbReference type="EMBL" id="CAE0372592.1"/>
    </source>
</evidence>
<keyword evidence="1" id="KW-0547">Nucleotide-binding</keyword>
<dbReference type="Pfam" id="PF04408">
    <property type="entry name" value="WHD_HA2"/>
    <property type="match status" value="1"/>
</dbReference>
<dbReference type="SUPFAM" id="SSF52540">
    <property type="entry name" value="P-loop containing nucleoside triphosphate hydrolases"/>
    <property type="match status" value="1"/>
</dbReference>
<dbReference type="PANTHER" id="PTHR18934">
    <property type="entry name" value="ATP-DEPENDENT RNA HELICASE"/>
    <property type="match status" value="1"/>
</dbReference>
<dbReference type="InterPro" id="IPR001650">
    <property type="entry name" value="Helicase_C-like"/>
</dbReference>
<evidence type="ECO:0000256" key="3">
    <source>
        <dbReference type="ARBA" id="ARBA00022806"/>
    </source>
</evidence>
<proteinExistence type="predicted"/>
<evidence type="ECO:0000256" key="2">
    <source>
        <dbReference type="ARBA" id="ARBA00022801"/>
    </source>
</evidence>
<dbReference type="PANTHER" id="PTHR18934:SF99">
    <property type="entry name" value="ATP-DEPENDENT RNA HELICASE DHX37-RELATED"/>
    <property type="match status" value="1"/>
</dbReference>
<dbReference type="InterPro" id="IPR048333">
    <property type="entry name" value="HA2_WH"/>
</dbReference>
<dbReference type="InterPro" id="IPR011709">
    <property type="entry name" value="DEAD-box_helicase_OB_fold"/>
</dbReference>
<dbReference type="SMART" id="SM00490">
    <property type="entry name" value="HELICc"/>
    <property type="match status" value="1"/>
</dbReference>
<dbReference type="EMBL" id="HBIJ01020447">
    <property type="protein sequence ID" value="CAE0372592.1"/>
    <property type="molecule type" value="Transcribed_RNA"/>
</dbReference>
<dbReference type="PROSITE" id="PS51194">
    <property type="entry name" value="HELICASE_CTER"/>
    <property type="match status" value="1"/>
</dbReference>
<dbReference type="Gene3D" id="3.40.50.300">
    <property type="entry name" value="P-loop containing nucleotide triphosphate hydrolases"/>
    <property type="match status" value="1"/>
</dbReference>
<dbReference type="GO" id="GO:0003723">
    <property type="term" value="F:RNA binding"/>
    <property type="evidence" value="ECO:0007669"/>
    <property type="project" value="TreeGrafter"/>
</dbReference>
<gene>
    <name evidence="6" type="ORF">ALAG00032_LOCUS13376</name>
</gene>
<evidence type="ECO:0000256" key="1">
    <source>
        <dbReference type="ARBA" id="ARBA00022741"/>
    </source>
</evidence>
<keyword evidence="3" id="KW-0347">Helicase</keyword>
<accession>A0A7S3NQF1</accession>
<dbReference type="GO" id="GO:0016787">
    <property type="term" value="F:hydrolase activity"/>
    <property type="evidence" value="ECO:0007669"/>
    <property type="project" value="UniProtKB-KW"/>
</dbReference>
<name>A0A7S3NQF1_9STRA</name>